<dbReference type="Gene3D" id="3.40.50.300">
    <property type="entry name" value="P-loop containing nucleotide triphosphate hydrolases"/>
    <property type="match status" value="1"/>
</dbReference>
<sequence>MTASNSDPSNSIACENRSKFITRAGRLIAVGSEAIFLGGRSGVGKTTIALEMHAQLTALNLSHCVIDGDFLDMAHPPPWEHRLAERNLATMWENYLALGYRRLIYVSTMSVLPAVTDGLIAAMDNGTTVFGALLTCSEQTALRRLSRREVGSTLDVHVRSSASTAQLLAEAASGHIQAFDTDQYSVIELAMRILHAADWLPATVCAPPQARP</sequence>
<keyword evidence="2" id="KW-1185">Reference proteome</keyword>
<organism evidence="1 2">
    <name type="scientific">Mycolicibacterium fluoranthenivorans</name>
    <dbReference type="NCBI Taxonomy" id="258505"/>
    <lineage>
        <taxon>Bacteria</taxon>
        <taxon>Bacillati</taxon>
        <taxon>Actinomycetota</taxon>
        <taxon>Actinomycetes</taxon>
        <taxon>Mycobacteriales</taxon>
        <taxon>Mycobacteriaceae</taxon>
        <taxon>Mycolicibacterium</taxon>
    </lineage>
</organism>
<dbReference type="SUPFAM" id="SSF52540">
    <property type="entry name" value="P-loop containing nucleoside triphosphate hydrolases"/>
    <property type="match status" value="1"/>
</dbReference>
<evidence type="ECO:0000313" key="2">
    <source>
        <dbReference type="Proteomes" id="UP000547444"/>
    </source>
</evidence>
<dbReference type="Proteomes" id="UP000547444">
    <property type="component" value="Unassembled WGS sequence"/>
</dbReference>
<comment type="caution">
    <text evidence="1">The sequence shown here is derived from an EMBL/GenBank/DDBJ whole genome shotgun (WGS) entry which is preliminary data.</text>
</comment>
<accession>A0A7X5ZD44</accession>
<proteinExistence type="predicted"/>
<name>A0A7X5ZD44_9MYCO</name>
<gene>
    <name evidence="1" type="ORF">FHU31_002685</name>
</gene>
<evidence type="ECO:0000313" key="1">
    <source>
        <dbReference type="EMBL" id="NIH95729.1"/>
    </source>
</evidence>
<reference evidence="1 2" key="1">
    <citation type="submission" date="2020-03" db="EMBL/GenBank/DDBJ databases">
        <title>Sequencing the genomes of 1000 actinobacteria strains.</title>
        <authorList>
            <person name="Klenk H.-P."/>
        </authorList>
    </citation>
    <scope>NUCLEOTIDE SEQUENCE [LARGE SCALE GENOMIC DNA]</scope>
    <source>
        <strain evidence="1 2">DSM 44556</strain>
    </source>
</reference>
<dbReference type="RefSeq" id="WP_167158942.1">
    <property type="nucleotide sequence ID" value="NZ_JAANOW010000001.1"/>
</dbReference>
<dbReference type="AlphaFoldDB" id="A0A7X5ZD44"/>
<evidence type="ECO:0008006" key="3">
    <source>
        <dbReference type="Google" id="ProtNLM"/>
    </source>
</evidence>
<protein>
    <recommendedName>
        <fullName evidence="3">Adenylyl-sulfate kinase</fullName>
    </recommendedName>
</protein>
<dbReference type="InterPro" id="IPR027417">
    <property type="entry name" value="P-loop_NTPase"/>
</dbReference>
<dbReference type="EMBL" id="JAANOW010000001">
    <property type="protein sequence ID" value="NIH95729.1"/>
    <property type="molecule type" value="Genomic_DNA"/>
</dbReference>